<organism evidence="8 9">
    <name type="scientific">Solitalea canadensis (strain ATCC 29591 / DSM 3403 / JCM 21819 / LMG 8368 / NBRC 15130 / NCIMB 12057 / USAM 9D)</name>
    <name type="common">Flexibacter canadensis</name>
    <dbReference type="NCBI Taxonomy" id="929556"/>
    <lineage>
        <taxon>Bacteria</taxon>
        <taxon>Pseudomonadati</taxon>
        <taxon>Bacteroidota</taxon>
        <taxon>Sphingobacteriia</taxon>
        <taxon>Sphingobacteriales</taxon>
        <taxon>Sphingobacteriaceae</taxon>
        <taxon>Solitalea</taxon>
    </lineage>
</organism>
<dbReference type="InterPro" id="IPR029063">
    <property type="entry name" value="SAM-dependent_MTases_sf"/>
</dbReference>
<feature type="transmembrane region" description="Helical" evidence="5">
    <location>
        <begin position="39"/>
        <end position="60"/>
    </location>
</feature>
<dbReference type="FunFam" id="3.40.50.150:FF:000088">
    <property type="entry name" value="Polyamine aminopropyltransferase"/>
    <property type="match status" value="1"/>
</dbReference>
<keyword evidence="5" id="KW-1003">Cell membrane</keyword>
<comment type="catalytic activity">
    <reaction evidence="5">
        <text>S-adenosyl 3-(methylsulfanyl)propylamine + putrescine = S-methyl-5'-thioadenosine + spermidine + H(+)</text>
        <dbReference type="Rhea" id="RHEA:12721"/>
        <dbReference type="ChEBI" id="CHEBI:15378"/>
        <dbReference type="ChEBI" id="CHEBI:17509"/>
        <dbReference type="ChEBI" id="CHEBI:57443"/>
        <dbReference type="ChEBI" id="CHEBI:57834"/>
        <dbReference type="ChEBI" id="CHEBI:326268"/>
        <dbReference type="EC" id="2.5.1.16"/>
    </reaction>
</comment>
<comment type="caution">
    <text evidence="5">Lacks conserved residue(s) required for the propagation of feature annotation.</text>
</comment>
<keyword evidence="2 5" id="KW-0808">Transferase</keyword>
<evidence type="ECO:0000313" key="8">
    <source>
        <dbReference type="EMBL" id="AFD07446.1"/>
    </source>
</evidence>
<dbReference type="UniPathway" id="UPA00248">
    <property type="reaction ID" value="UER00314"/>
</dbReference>
<feature type="transmembrane region" description="Helical" evidence="5">
    <location>
        <begin position="100"/>
        <end position="123"/>
    </location>
</feature>
<keyword evidence="5" id="KW-1133">Transmembrane helix</keyword>
<feature type="transmembrane region" description="Helical" evidence="5">
    <location>
        <begin position="7"/>
        <end position="27"/>
    </location>
</feature>
<dbReference type="GO" id="GO:0005886">
    <property type="term" value="C:plasma membrane"/>
    <property type="evidence" value="ECO:0007669"/>
    <property type="project" value="UniProtKB-SubCell"/>
</dbReference>
<feature type="binding site" evidence="5">
    <location>
        <position position="269"/>
    </location>
    <ligand>
        <name>spermidine</name>
        <dbReference type="ChEBI" id="CHEBI:57834"/>
    </ligand>
</feature>
<feature type="active site" description="Proton acceptor" evidence="5 6">
    <location>
        <position position="366"/>
    </location>
</feature>
<feature type="binding site" evidence="5">
    <location>
        <position position="313"/>
    </location>
    <ligand>
        <name>S-methyl-5'-thioadenosine</name>
        <dbReference type="ChEBI" id="CHEBI:17509"/>
    </ligand>
</feature>
<dbReference type="InterPro" id="IPR030374">
    <property type="entry name" value="PABS"/>
</dbReference>
<feature type="transmembrane region" description="Helical" evidence="5">
    <location>
        <begin position="135"/>
        <end position="158"/>
    </location>
</feature>
<dbReference type="GO" id="GO:0004766">
    <property type="term" value="F:spermidine synthase activity"/>
    <property type="evidence" value="ECO:0007669"/>
    <property type="project" value="UniProtKB-UniRule"/>
</dbReference>
<dbReference type="EMBL" id="CP003349">
    <property type="protein sequence ID" value="AFD07446.1"/>
    <property type="molecule type" value="Genomic_DNA"/>
</dbReference>
<dbReference type="GO" id="GO:0008295">
    <property type="term" value="P:spermidine biosynthetic process"/>
    <property type="evidence" value="ECO:0007669"/>
    <property type="project" value="UniProtKB-UniRule"/>
</dbReference>
<keyword evidence="5" id="KW-0472">Membrane</keyword>
<dbReference type="HOGENOM" id="CLU_034289_1_0_10"/>
<dbReference type="GO" id="GO:0010487">
    <property type="term" value="F:thermospermine synthase activity"/>
    <property type="evidence" value="ECO:0007669"/>
    <property type="project" value="UniProtKB-ARBA"/>
</dbReference>
<feature type="domain" description="PABS" evidence="7">
    <location>
        <begin position="209"/>
        <end position="445"/>
    </location>
</feature>
<evidence type="ECO:0000313" key="9">
    <source>
        <dbReference type="Proteomes" id="UP000007590"/>
    </source>
</evidence>
<dbReference type="InterPro" id="IPR030373">
    <property type="entry name" value="PABS_CS"/>
</dbReference>
<sequence>MNQNRFHILLLLSVFVVATCGLIYELVAGTLASYLLGDSVTQFSTIIGVYLFSMGIGSWLSKHFEKNLLSWFIQIELLVGLVGGTSSTLLFFLFEQTESFRLLLYMMVMLTGTFVGLEIPLLMRILENRFEFKDLVSKVFTFDYIGALLASVIFPLLLIPHLGIIRTSYFFGLLNIAVAIIVLWQFKKEISWQKQLKVQAILCMVVLLAGFVYADKIMSFTESMAYPDKIIYSKTTHYQRIIITKNQRELRLFLNGNLQFSSADEYRYHEALVHPGLAALPYAKKVLVLGGGDGLAVREILKYPNVQSVTLVDLDKEMTSMFTNNSMLSALNLHSFSSPKVKVINTDAFTWAKKQQNEQYDFIVIDFPDPSNFSIGKLYSNRFYSEIEKLLSPEGIVVIQSTSPYVAPKSFWCIDKTLQSVGLNTVPYHVYVPSFGEWGYVMGMKKPSYNLPGQFPAGLKFVNQESLKQMLYFPGDMAKVPTEINKLNNQVLVHYFEDEWAKFL</sequence>
<dbReference type="KEGG" id="scn:Solca_2405"/>
<feature type="binding site" evidence="5">
    <location>
        <position position="293"/>
    </location>
    <ligand>
        <name>spermidine</name>
        <dbReference type="ChEBI" id="CHEBI:57834"/>
    </ligand>
</feature>
<proteinExistence type="inferred from homology"/>
<dbReference type="Pfam" id="PF01564">
    <property type="entry name" value="Spermine_synth"/>
    <property type="match status" value="1"/>
</dbReference>
<comment type="function">
    <text evidence="5">Catalyzes the irreversible transfer of a propylamine group from the amino donor S-adenosylmethioninamine (decarboxy-AdoMet) to putrescine (1,4-diaminobutane) to yield spermidine.</text>
</comment>
<protein>
    <recommendedName>
        <fullName evidence="5">Polyamine aminopropyltransferase</fullName>
    </recommendedName>
    <alternativeName>
        <fullName evidence="5">Putrescine aminopropyltransferase</fullName>
        <shortName evidence="5">PAPT</shortName>
    </alternativeName>
    <alternativeName>
        <fullName evidence="5">Spermidine synthase</fullName>
        <shortName evidence="5">SPDS</shortName>
        <shortName evidence="5">SPDSY</shortName>
        <ecNumber evidence="5">2.5.1.16</ecNumber>
    </alternativeName>
</protein>
<evidence type="ECO:0000256" key="5">
    <source>
        <dbReference type="HAMAP-Rule" id="MF_00198"/>
    </source>
</evidence>
<dbReference type="OrthoDB" id="9793120at2"/>
<dbReference type="InterPro" id="IPR001045">
    <property type="entry name" value="Spermi_synthase"/>
</dbReference>
<reference evidence="8" key="1">
    <citation type="submission" date="2012-02" db="EMBL/GenBank/DDBJ databases">
        <title>The complete genome of Solitalea canadensis DSM 3403.</title>
        <authorList>
            <consortium name="US DOE Joint Genome Institute (JGI-PGF)"/>
            <person name="Lucas S."/>
            <person name="Copeland A."/>
            <person name="Lapidus A."/>
            <person name="Glavina del Rio T."/>
            <person name="Dalin E."/>
            <person name="Tice H."/>
            <person name="Bruce D."/>
            <person name="Goodwin L."/>
            <person name="Pitluck S."/>
            <person name="Peters L."/>
            <person name="Ovchinnikova G."/>
            <person name="Lu M."/>
            <person name="Kyrpides N."/>
            <person name="Mavromatis K."/>
            <person name="Ivanova N."/>
            <person name="Brettin T."/>
            <person name="Detter J.C."/>
            <person name="Han C."/>
            <person name="Larimer F."/>
            <person name="Land M."/>
            <person name="Hauser L."/>
            <person name="Markowitz V."/>
            <person name="Cheng J.-F."/>
            <person name="Hugenholtz P."/>
            <person name="Woyke T."/>
            <person name="Wu D."/>
            <person name="Spring S."/>
            <person name="Schroeder M."/>
            <person name="Kopitz M."/>
            <person name="Brambilla E."/>
            <person name="Klenk H.-P."/>
            <person name="Eisen J.A."/>
        </authorList>
    </citation>
    <scope>NUCLEOTIDE SEQUENCE</scope>
    <source>
        <strain evidence="8">DSM 3403</strain>
    </source>
</reference>
<dbReference type="PROSITE" id="PS01330">
    <property type="entry name" value="PABS_1"/>
    <property type="match status" value="1"/>
</dbReference>
<dbReference type="SUPFAM" id="SSF103473">
    <property type="entry name" value="MFS general substrate transporter"/>
    <property type="match status" value="1"/>
</dbReference>
<feature type="transmembrane region" description="Helical" evidence="5">
    <location>
        <begin position="196"/>
        <end position="214"/>
    </location>
</feature>
<dbReference type="Gene3D" id="3.40.50.150">
    <property type="entry name" value="Vaccinia Virus protein VP39"/>
    <property type="match status" value="1"/>
</dbReference>
<dbReference type="HAMAP" id="MF_00198">
    <property type="entry name" value="Spermidine_synth"/>
    <property type="match status" value="1"/>
</dbReference>
<feature type="transmembrane region" description="Helical" evidence="5">
    <location>
        <begin position="72"/>
        <end position="94"/>
    </location>
</feature>
<name>H8KUM2_SOLCM</name>
<keyword evidence="4 5" id="KW-0620">Polyamine biosynthesis</keyword>
<evidence type="ECO:0000259" key="7">
    <source>
        <dbReference type="PROSITE" id="PS51006"/>
    </source>
</evidence>
<feature type="binding site" evidence="5">
    <location>
        <begin position="347"/>
        <end position="348"/>
    </location>
    <ligand>
        <name>S-methyl-5'-thioadenosine</name>
        <dbReference type="ChEBI" id="CHEBI:17509"/>
    </ligand>
</feature>
<dbReference type="Gene3D" id="1.20.1250.20">
    <property type="entry name" value="MFS general substrate transporter like domains"/>
    <property type="match status" value="1"/>
</dbReference>
<accession>H8KUM2</accession>
<dbReference type="eggNOG" id="COG4262">
    <property type="taxonomic scope" value="Bacteria"/>
</dbReference>
<evidence type="ECO:0000256" key="1">
    <source>
        <dbReference type="ARBA" id="ARBA00007867"/>
    </source>
</evidence>
<keyword evidence="3 5" id="KW-0745">Spermidine biosynthesis</keyword>
<evidence type="ECO:0000256" key="4">
    <source>
        <dbReference type="ARBA" id="ARBA00023115"/>
    </source>
</evidence>
<evidence type="ECO:0000256" key="2">
    <source>
        <dbReference type="ARBA" id="ARBA00022679"/>
    </source>
</evidence>
<dbReference type="Proteomes" id="UP000007590">
    <property type="component" value="Chromosome"/>
</dbReference>
<dbReference type="AlphaFoldDB" id="H8KUM2"/>
<feature type="transmembrane region" description="Helical" evidence="5">
    <location>
        <begin position="164"/>
        <end position="184"/>
    </location>
</feature>
<dbReference type="RefSeq" id="WP_014680673.1">
    <property type="nucleotide sequence ID" value="NC_017770.1"/>
</dbReference>
<dbReference type="EC" id="2.5.1.16" evidence="5"/>
<comment type="subcellular location">
    <subcellularLocation>
        <location evidence="5">Cell membrane</location>
        <topology evidence="5">Multi-pass membrane protein</topology>
    </subcellularLocation>
</comment>
<dbReference type="STRING" id="929556.Solca_2405"/>
<dbReference type="PANTHER" id="PTHR43317:SF1">
    <property type="entry name" value="THERMOSPERMINE SYNTHASE ACAULIS5"/>
    <property type="match status" value="1"/>
</dbReference>
<comment type="pathway">
    <text evidence="5">Amine and polyamine biosynthesis; spermidine biosynthesis; spermidine from putrescine: step 1/1.</text>
</comment>
<comment type="similarity">
    <text evidence="1 5">Belongs to the spermidine/spermine synthase family.</text>
</comment>
<dbReference type="NCBIfam" id="NF002956">
    <property type="entry name" value="PRK03612.1"/>
    <property type="match status" value="1"/>
</dbReference>
<dbReference type="CDD" id="cd02440">
    <property type="entry name" value="AdoMet_MTases"/>
    <property type="match status" value="1"/>
</dbReference>
<comment type="subunit">
    <text evidence="5">Homodimer or homotetramer.</text>
</comment>
<dbReference type="SUPFAM" id="SSF53335">
    <property type="entry name" value="S-adenosyl-L-methionine-dependent methyltransferases"/>
    <property type="match status" value="1"/>
</dbReference>
<dbReference type="InterPro" id="IPR036259">
    <property type="entry name" value="MFS_trans_sf"/>
</dbReference>
<feature type="binding site" evidence="5">
    <location>
        <position position="239"/>
    </location>
    <ligand>
        <name>S-methyl-5'-thioadenosine</name>
        <dbReference type="ChEBI" id="CHEBI:17509"/>
    </ligand>
</feature>
<dbReference type="PROSITE" id="PS51006">
    <property type="entry name" value="PABS_2"/>
    <property type="match status" value="1"/>
</dbReference>
<evidence type="ECO:0000256" key="6">
    <source>
        <dbReference type="PROSITE-ProRule" id="PRU00354"/>
    </source>
</evidence>
<keyword evidence="5" id="KW-0812">Transmembrane</keyword>
<dbReference type="PANTHER" id="PTHR43317">
    <property type="entry name" value="THERMOSPERMINE SYNTHASE ACAULIS5"/>
    <property type="match status" value="1"/>
</dbReference>
<gene>
    <name evidence="5" type="primary">speE</name>
    <name evidence="8" type="ordered locus">Solca_2405</name>
</gene>
<keyword evidence="9" id="KW-1185">Reference proteome</keyword>
<evidence type="ECO:0000256" key="3">
    <source>
        <dbReference type="ARBA" id="ARBA00023066"/>
    </source>
</evidence>